<sequence length="418" mass="44055">MFGALLARIDAKTALPKLQATIQWLRIVQFACSMSVMGIFLSFSVNLPKGFTTSKRLVVVWALTIVAALYPILLWLSLMCFRRTKVLFIRVCRATDSFIATPILIALAIVLGDAGLPGRCTQLYTFPGVEAGNQTVVFSRKQACNANGTIDRHNECGTGRRQVKVLNSTCQQAKAGFGLTIAAIIVIYISIMTANLYLSLKPHDSATVSPSNSRRRANQNGSSPTPDMAQLPAPRDSVMDPASEPPPPYTARPGQGECIAVAPASHPAIDSVAASRTADIDVERLAGGAHEDPCVDYETVDRTRMLMGAGAGIGIDISTIDASFSPSNSSSSTGTGPSSTLERIDSTQTLTTQPSIISLIANADVARRAIDSSSTTSLVQASASPGTSPRIPQRTSSLNASTTTSRPATSTPAATANL</sequence>
<evidence type="ECO:0000256" key="2">
    <source>
        <dbReference type="SAM" id="Phobius"/>
    </source>
</evidence>
<evidence type="ECO:0000313" key="4">
    <source>
        <dbReference type="Proteomes" id="UP000298493"/>
    </source>
</evidence>
<organism evidence="3 4">
    <name type="scientific">Venturia nashicola</name>
    <dbReference type="NCBI Taxonomy" id="86259"/>
    <lineage>
        <taxon>Eukaryota</taxon>
        <taxon>Fungi</taxon>
        <taxon>Dikarya</taxon>
        <taxon>Ascomycota</taxon>
        <taxon>Pezizomycotina</taxon>
        <taxon>Dothideomycetes</taxon>
        <taxon>Pleosporomycetidae</taxon>
        <taxon>Venturiales</taxon>
        <taxon>Venturiaceae</taxon>
        <taxon>Venturia</taxon>
    </lineage>
</organism>
<keyword evidence="2" id="KW-0472">Membrane</keyword>
<keyword evidence="4" id="KW-1185">Reference proteome</keyword>
<dbReference type="Proteomes" id="UP000298493">
    <property type="component" value="Unassembled WGS sequence"/>
</dbReference>
<dbReference type="OrthoDB" id="3924996at2759"/>
<feature type="transmembrane region" description="Helical" evidence="2">
    <location>
        <begin position="177"/>
        <end position="198"/>
    </location>
</feature>
<feature type="transmembrane region" description="Helical" evidence="2">
    <location>
        <begin position="57"/>
        <end position="78"/>
    </location>
</feature>
<feature type="compositionally biased region" description="Low complexity" evidence="1">
    <location>
        <begin position="324"/>
        <end position="340"/>
    </location>
</feature>
<dbReference type="AlphaFoldDB" id="A0A4Z1NHL6"/>
<reference evidence="3 4" key="1">
    <citation type="submission" date="2019-04" db="EMBL/GenBank/DDBJ databases">
        <title>High contiguity whole genome sequence and gene annotation resource for two Venturia nashicola isolates.</title>
        <authorList>
            <person name="Prokchorchik M."/>
            <person name="Won K."/>
            <person name="Lee Y."/>
            <person name="Choi E.D."/>
            <person name="Segonzac C."/>
            <person name="Sohn K.H."/>
        </authorList>
    </citation>
    <scope>NUCLEOTIDE SEQUENCE [LARGE SCALE GENOMIC DNA]</scope>
    <source>
        <strain evidence="3 4">PRI2</strain>
    </source>
</reference>
<feature type="compositionally biased region" description="Low complexity" evidence="1">
    <location>
        <begin position="400"/>
        <end position="418"/>
    </location>
</feature>
<dbReference type="EMBL" id="SNSC02000024">
    <property type="protein sequence ID" value="TID14017.1"/>
    <property type="molecule type" value="Genomic_DNA"/>
</dbReference>
<evidence type="ECO:0000313" key="3">
    <source>
        <dbReference type="EMBL" id="TID14017.1"/>
    </source>
</evidence>
<feature type="transmembrane region" description="Helical" evidence="2">
    <location>
        <begin position="24"/>
        <end position="45"/>
    </location>
</feature>
<keyword evidence="2" id="KW-1133">Transmembrane helix</keyword>
<proteinExistence type="predicted"/>
<evidence type="ECO:0000256" key="1">
    <source>
        <dbReference type="SAM" id="MobiDB-lite"/>
    </source>
</evidence>
<feature type="region of interest" description="Disordered" evidence="1">
    <location>
        <begin position="324"/>
        <end position="347"/>
    </location>
</feature>
<feature type="transmembrane region" description="Helical" evidence="2">
    <location>
        <begin position="98"/>
        <end position="116"/>
    </location>
</feature>
<gene>
    <name evidence="3" type="ORF">E6O75_ATG07249</name>
</gene>
<feature type="region of interest" description="Disordered" evidence="1">
    <location>
        <begin position="204"/>
        <end position="254"/>
    </location>
</feature>
<feature type="compositionally biased region" description="Polar residues" evidence="1">
    <location>
        <begin position="373"/>
        <end position="387"/>
    </location>
</feature>
<comment type="caution">
    <text evidence="3">The sequence shown here is derived from an EMBL/GenBank/DDBJ whole genome shotgun (WGS) entry which is preliminary data.</text>
</comment>
<protein>
    <submittedName>
        <fullName evidence="3">Uncharacterized protein</fullName>
    </submittedName>
</protein>
<keyword evidence="2" id="KW-0812">Transmembrane</keyword>
<feature type="region of interest" description="Disordered" evidence="1">
    <location>
        <begin position="373"/>
        <end position="418"/>
    </location>
</feature>
<accession>A0A4Z1NHL6</accession>
<name>A0A4Z1NHL6_9PEZI</name>
<feature type="compositionally biased region" description="Polar residues" evidence="1">
    <location>
        <begin position="206"/>
        <end position="225"/>
    </location>
</feature>